<dbReference type="InterPro" id="IPR012999">
    <property type="entry name" value="Pyr_OxRdtase_I_AS"/>
</dbReference>
<protein>
    <submittedName>
        <fullName evidence="9">Glutathione reductase</fullName>
        <ecNumber evidence="9">1.8.1.7</ecNumber>
    </submittedName>
</protein>
<comment type="similarity">
    <text evidence="2">Belongs to the class-I pyridine nucleotide-disulfide oxidoreductase family.</text>
</comment>
<dbReference type="STRING" id="442562.Rumeso_04834"/>
<feature type="domain" description="FAD/NAD(P)-binding" evidence="8">
    <location>
        <begin position="5"/>
        <end position="141"/>
    </location>
</feature>
<gene>
    <name evidence="9" type="ORF">Rumeso_04834</name>
</gene>
<dbReference type="PRINTS" id="PR00411">
    <property type="entry name" value="PNDRDTASEI"/>
</dbReference>
<comment type="cofactor">
    <cofactor evidence="1">
        <name>FAD</name>
        <dbReference type="ChEBI" id="CHEBI:57692"/>
    </cofactor>
</comment>
<dbReference type="PROSITE" id="PS00076">
    <property type="entry name" value="PYRIDINE_REDOX_1"/>
    <property type="match status" value="1"/>
</dbReference>
<dbReference type="SUPFAM" id="SSF51905">
    <property type="entry name" value="FAD/NAD(P)-binding domain"/>
    <property type="match status" value="1"/>
</dbReference>
<evidence type="ECO:0000256" key="2">
    <source>
        <dbReference type="ARBA" id="ARBA00007532"/>
    </source>
</evidence>
<dbReference type="AlphaFoldDB" id="A0A017HDC2"/>
<dbReference type="GO" id="GO:0045454">
    <property type="term" value="P:cell redox homeostasis"/>
    <property type="evidence" value="ECO:0007669"/>
    <property type="project" value="InterPro"/>
</dbReference>
<dbReference type="InterPro" id="IPR036188">
    <property type="entry name" value="FAD/NAD-bd_sf"/>
</dbReference>
<dbReference type="InterPro" id="IPR046952">
    <property type="entry name" value="GSHR/TRXR-like"/>
</dbReference>
<reference evidence="9 10" key="1">
    <citation type="submission" date="2013-02" db="EMBL/GenBank/DDBJ databases">
        <authorList>
            <person name="Fiebig A."/>
            <person name="Goeker M."/>
            <person name="Klenk H.-P.P."/>
        </authorList>
    </citation>
    <scope>NUCLEOTIDE SEQUENCE [LARGE SCALE GENOMIC DNA]</scope>
    <source>
        <strain evidence="9 10">DSM 19309</strain>
    </source>
</reference>
<dbReference type="GO" id="GO:0004362">
    <property type="term" value="F:glutathione-disulfide reductase (NADPH) activity"/>
    <property type="evidence" value="ECO:0007669"/>
    <property type="project" value="UniProtKB-EC"/>
</dbReference>
<evidence type="ECO:0000313" key="9">
    <source>
        <dbReference type="EMBL" id="EYD72128.1"/>
    </source>
</evidence>
<dbReference type="PATRIC" id="fig|442562.3.peg.4758"/>
<name>A0A017HDC2_9RHOB</name>
<dbReference type="EC" id="1.8.1.7" evidence="9"/>
<dbReference type="EMBL" id="AOSK01000133">
    <property type="protein sequence ID" value="EYD72128.1"/>
    <property type="molecule type" value="Genomic_DNA"/>
</dbReference>
<keyword evidence="7" id="KW-0676">Redox-active center</keyword>
<comment type="caution">
    <text evidence="9">The sequence shown here is derived from an EMBL/GenBank/DDBJ whole genome shotgun (WGS) entry which is preliminary data.</text>
</comment>
<evidence type="ECO:0000313" key="10">
    <source>
        <dbReference type="Proteomes" id="UP000019666"/>
    </source>
</evidence>
<keyword evidence="3" id="KW-0285">Flavoprotein</keyword>
<dbReference type="PANTHER" id="PTHR42737:SF2">
    <property type="entry name" value="GLUTATHIONE REDUCTASE"/>
    <property type="match status" value="1"/>
</dbReference>
<evidence type="ECO:0000256" key="4">
    <source>
        <dbReference type="ARBA" id="ARBA00022827"/>
    </source>
</evidence>
<dbReference type="Pfam" id="PF07992">
    <property type="entry name" value="Pyr_redox_2"/>
    <property type="match status" value="1"/>
</dbReference>
<dbReference type="PANTHER" id="PTHR42737">
    <property type="entry name" value="GLUTATHIONE REDUCTASE"/>
    <property type="match status" value="1"/>
</dbReference>
<dbReference type="GO" id="GO:0034599">
    <property type="term" value="P:cellular response to oxidative stress"/>
    <property type="evidence" value="ECO:0007669"/>
    <property type="project" value="TreeGrafter"/>
</dbReference>
<dbReference type="Gene3D" id="3.50.50.60">
    <property type="entry name" value="FAD/NAD(P)-binding domain"/>
    <property type="match status" value="1"/>
</dbReference>
<keyword evidence="10" id="KW-1185">Reference proteome</keyword>
<evidence type="ECO:0000256" key="3">
    <source>
        <dbReference type="ARBA" id="ARBA00022630"/>
    </source>
</evidence>
<dbReference type="HOGENOM" id="CLU_016755_4_3_5"/>
<proteinExistence type="inferred from homology"/>
<dbReference type="InterPro" id="IPR023753">
    <property type="entry name" value="FAD/NAD-binding_dom"/>
</dbReference>
<evidence type="ECO:0000256" key="5">
    <source>
        <dbReference type="ARBA" id="ARBA00023002"/>
    </source>
</evidence>
<dbReference type="GO" id="GO:0005829">
    <property type="term" value="C:cytosol"/>
    <property type="evidence" value="ECO:0007669"/>
    <property type="project" value="TreeGrafter"/>
</dbReference>
<evidence type="ECO:0000256" key="6">
    <source>
        <dbReference type="ARBA" id="ARBA00023157"/>
    </source>
</evidence>
<keyword evidence="6" id="KW-1015">Disulfide bond</keyword>
<evidence type="ECO:0000256" key="7">
    <source>
        <dbReference type="ARBA" id="ARBA00023284"/>
    </source>
</evidence>
<organism evidence="9 10">
    <name type="scientific">Rubellimicrobium mesophilum DSM 19309</name>
    <dbReference type="NCBI Taxonomy" id="442562"/>
    <lineage>
        <taxon>Bacteria</taxon>
        <taxon>Pseudomonadati</taxon>
        <taxon>Pseudomonadota</taxon>
        <taxon>Alphaproteobacteria</taxon>
        <taxon>Rhodobacterales</taxon>
        <taxon>Roseobacteraceae</taxon>
        <taxon>Rubellimicrobium</taxon>
    </lineage>
</organism>
<keyword evidence="5 9" id="KW-0560">Oxidoreductase</keyword>
<accession>A0A017HDC2</accession>
<sequence length="161" mass="17517">MAFDYDLFVIGGGSGGVRAARMAASHGARVALAEESRMGGTCVIRGCVPKKLMVFASQFSEVAEVAPRYGWSFGEGRFDWTAFRGHLHKELDRLEGVYRRMLDGSKVKVHDARATIEDPHTVRLSTGETVTAAHLLVATGGGRCGPTSRARRWGWSRTTCS</sequence>
<evidence type="ECO:0000259" key="8">
    <source>
        <dbReference type="Pfam" id="PF07992"/>
    </source>
</evidence>
<dbReference type="GO" id="GO:0050660">
    <property type="term" value="F:flavin adenine dinucleotide binding"/>
    <property type="evidence" value="ECO:0007669"/>
    <property type="project" value="InterPro"/>
</dbReference>
<dbReference type="GO" id="GO:0006749">
    <property type="term" value="P:glutathione metabolic process"/>
    <property type="evidence" value="ECO:0007669"/>
    <property type="project" value="TreeGrafter"/>
</dbReference>
<keyword evidence="4" id="KW-0274">FAD</keyword>
<dbReference type="Proteomes" id="UP000019666">
    <property type="component" value="Unassembled WGS sequence"/>
</dbReference>
<evidence type="ECO:0000256" key="1">
    <source>
        <dbReference type="ARBA" id="ARBA00001974"/>
    </source>
</evidence>